<dbReference type="GO" id="GO:0006508">
    <property type="term" value="P:proteolysis"/>
    <property type="evidence" value="ECO:0007669"/>
    <property type="project" value="UniProtKB-KW"/>
</dbReference>
<dbReference type="CDD" id="cd01086">
    <property type="entry name" value="MetAP1"/>
    <property type="match status" value="1"/>
</dbReference>
<feature type="domain" description="Peptidase M24" evidence="8">
    <location>
        <begin position="11"/>
        <end position="239"/>
    </location>
</feature>
<dbReference type="GO" id="GO:0070006">
    <property type="term" value="F:metalloaminopeptidase activity"/>
    <property type="evidence" value="ECO:0007669"/>
    <property type="project" value="UniProtKB-UniRule"/>
</dbReference>
<evidence type="ECO:0000256" key="3">
    <source>
        <dbReference type="ARBA" id="ARBA00022670"/>
    </source>
</evidence>
<dbReference type="HAMAP" id="MF_01974">
    <property type="entry name" value="MetAP_1"/>
    <property type="match status" value="1"/>
</dbReference>
<dbReference type="InterPro" id="IPR036005">
    <property type="entry name" value="Creatinase/aminopeptidase-like"/>
</dbReference>
<comment type="cofactor">
    <cofactor evidence="6">
        <name>Co(2+)</name>
        <dbReference type="ChEBI" id="CHEBI:48828"/>
    </cofactor>
    <cofactor evidence="6">
        <name>Zn(2+)</name>
        <dbReference type="ChEBI" id="CHEBI:29105"/>
    </cofactor>
    <cofactor evidence="6">
        <name>Mn(2+)</name>
        <dbReference type="ChEBI" id="CHEBI:29035"/>
    </cofactor>
    <cofactor evidence="6">
        <name>Fe(2+)</name>
        <dbReference type="ChEBI" id="CHEBI:29033"/>
    </cofactor>
    <text evidence="6">Binds 2 divalent metal cations per subunit. Has a high-affinity and a low affinity metal-binding site. The true nature of the physiological cofactor is under debate. The enzyme is active with cobalt, zinc, manganese or divalent iron ions. Most likely, methionine aminopeptidases function as mononuclear Fe(2+)-metalloproteases under physiological conditions, and the catalytically relevant metal-binding site has been assigned to the histidine-containing high-affinity site.</text>
</comment>
<comment type="catalytic activity">
    <reaction evidence="6 7">
        <text>Release of N-terminal amino acids, preferentially methionine, from peptides and arylamides.</text>
        <dbReference type="EC" id="3.4.11.18"/>
    </reaction>
</comment>
<feature type="binding site" evidence="6">
    <location>
        <position position="232"/>
    </location>
    <ligand>
        <name>a divalent metal cation</name>
        <dbReference type="ChEBI" id="CHEBI:60240"/>
        <label>2</label>
        <note>catalytic</note>
    </ligand>
</feature>
<dbReference type="EMBL" id="SLWU01000033">
    <property type="protein sequence ID" value="TCO56407.1"/>
    <property type="molecule type" value="Genomic_DNA"/>
</dbReference>
<feature type="binding site" evidence="6">
    <location>
        <position position="201"/>
    </location>
    <ligand>
        <name>a divalent metal cation</name>
        <dbReference type="ChEBI" id="CHEBI:60240"/>
        <label>2</label>
        <note>catalytic</note>
    </ligand>
</feature>
<dbReference type="EC" id="3.4.11.18" evidence="6 7"/>
<dbReference type="OMA" id="FYGDHAY"/>
<reference evidence="10 12" key="2">
    <citation type="submission" date="2019-03" db="EMBL/GenBank/DDBJ databases">
        <title>Genomic Encyclopedia of Type Strains, Phase IV (KMG-IV): sequencing the most valuable type-strain genomes for metagenomic binning, comparative biology and taxonomic classification.</title>
        <authorList>
            <person name="Goeker M."/>
        </authorList>
    </citation>
    <scope>NUCLEOTIDE SEQUENCE [LARGE SCALE GENOMIC DNA]</scope>
    <source>
        <strain evidence="10 12">DSM 13054</strain>
    </source>
</reference>
<keyword evidence="5 6" id="KW-0378">Hydrolase</keyword>
<dbReference type="Gene3D" id="3.90.230.10">
    <property type="entry name" value="Creatinase/methionine aminopeptidase superfamily"/>
    <property type="match status" value="1"/>
</dbReference>
<accession>A0A101E5T8</accession>
<dbReference type="InterPro" id="IPR000994">
    <property type="entry name" value="Pept_M24"/>
</dbReference>
<dbReference type="NCBIfam" id="TIGR00500">
    <property type="entry name" value="met_pdase_I"/>
    <property type="match status" value="1"/>
</dbReference>
<evidence type="ECO:0000256" key="6">
    <source>
        <dbReference type="HAMAP-Rule" id="MF_01974"/>
    </source>
</evidence>
<comment type="subunit">
    <text evidence="6">Monomer.</text>
</comment>
<evidence type="ECO:0000313" key="9">
    <source>
        <dbReference type="EMBL" id="HBT49800.1"/>
    </source>
</evidence>
<feature type="binding site" evidence="6">
    <location>
        <position position="94"/>
    </location>
    <ligand>
        <name>a divalent metal cation</name>
        <dbReference type="ChEBI" id="CHEBI:60240"/>
        <label>1</label>
    </ligand>
</feature>
<feature type="binding site" evidence="6">
    <location>
        <position position="105"/>
    </location>
    <ligand>
        <name>a divalent metal cation</name>
        <dbReference type="ChEBI" id="CHEBI:60240"/>
        <label>2</label>
        <note>catalytic</note>
    </ligand>
</feature>
<dbReference type="RefSeq" id="WP_011026317.1">
    <property type="nucleotide sequence ID" value="NZ_DOLB01000122.1"/>
</dbReference>
<dbReference type="GO" id="GO:0004239">
    <property type="term" value="F:initiator methionyl aminopeptidase activity"/>
    <property type="evidence" value="ECO:0007669"/>
    <property type="project" value="UniProtKB-UniRule"/>
</dbReference>
<keyword evidence="2 6" id="KW-0031">Aminopeptidase</keyword>
<feature type="binding site" evidence="6">
    <location>
        <position position="175"/>
    </location>
    <ligand>
        <name>substrate</name>
    </ligand>
</feature>
<dbReference type="PRINTS" id="PR00599">
    <property type="entry name" value="MAPEPTIDASE"/>
</dbReference>
<evidence type="ECO:0000256" key="7">
    <source>
        <dbReference type="RuleBase" id="RU003653"/>
    </source>
</evidence>
<name>A0A101E5T8_9THEO</name>
<reference evidence="9 11" key="1">
    <citation type="journal article" date="2018" name="Nat. Biotechnol.">
        <title>A standardized bacterial taxonomy based on genome phylogeny substantially revises the tree of life.</title>
        <authorList>
            <person name="Parks D.H."/>
            <person name="Chuvochina M."/>
            <person name="Waite D.W."/>
            <person name="Rinke C."/>
            <person name="Skarshewski A."/>
            <person name="Chaumeil P.A."/>
            <person name="Hugenholtz P."/>
        </authorList>
    </citation>
    <scope>NUCLEOTIDE SEQUENCE [LARGE SCALE GENOMIC DNA]</scope>
    <source>
        <strain evidence="9">UBA12544</strain>
    </source>
</reference>
<gene>
    <name evidence="6 9" type="primary">map</name>
    <name evidence="9" type="ORF">DEA61_08255</name>
    <name evidence="10" type="ORF">EV203_13316</name>
</gene>
<keyword evidence="4 6" id="KW-0479">Metal-binding</keyword>
<dbReference type="PANTHER" id="PTHR43330:SF27">
    <property type="entry name" value="METHIONINE AMINOPEPTIDASE"/>
    <property type="match status" value="1"/>
</dbReference>
<comment type="caution">
    <text evidence="9">The sequence shown here is derived from an EMBL/GenBank/DDBJ whole genome shotgun (WGS) entry which is preliminary data.</text>
</comment>
<comment type="function">
    <text evidence="1 6">Removes the N-terminal methionine from nascent proteins. The N-terminal methionine is often cleaved when the second residue in the primary sequence is small and uncharged (Met-Ala-, Cys, Gly, Pro, Ser, Thr, or Val). Requires deformylation of the N(alpha)-formylated initiator methionine before it can be hydrolyzed.</text>
</comment>
<dbReference type="InterPro" id="IPR002467">
    <property type="entry name" value="Pept_M24A_MAP1"/>
</dbReference>
<dbReference type="PANTHER" id="PTHR43330">
    <property type="entry name" value="METHIONINE AMINOPEPTIDASE"/>
    <property type="match status" value="1"/>
</dbReference>
<evidence type="ECO:0000256" key="1">
    <source>
        <dbReference type="ARBA" id="ARBA00002521"/>
    </source>
</evidence>
<feature type="binding site" evidence="6">
    <location>
        <position position="77"/>
    </location>
    <ligand>
        <name>substrate</name>
    </ligand>
</feature>
<proteinExistence type="inferred from homology"/>
<sequence length="248" mass="27370">MIYIKSEKEIELMRVAGKVIANLFEVLEKVIKPGVTTLELDRIAEEFIIKNGCIPAFKGLYGFPASICASVNDEVVHGIPGLRKLQEGDIISIDLGANYKGYNADAARTFPVGEISDEAKKLIEVTRESFFEGIKYAREGNRLSDISHAIQVYVESHGFSVVRDYVGHGIGRKMHEDPQIPNFGPPGKGPRLKRGMTLAIEPMVNAGHYSVRTLEDNWTVVTVDGSLSAHYENTIVITEGEPEILTIL</sequence>
<feature type="binding site" evidence="6">
    <location>
        <position position="232"/>
    </location>
    <ligand>
        <name>a divalent metal cation</name>
        <dbReference type="ChEBI" id="CHEBI:60240"/>
        <label>1</label>
    </ligand>
</feature>
<evidence type="ECO:0000256" key="5">
    <source>
        <dbReference type="ARBA" id="ARBA00022801"/>
    </source>
</evidence>
<organism evidence="9 11">
    <name type="scientific">Caldanaerobacter subterraneus</name>
    <dbReference type="NCBI Taxonomy" id="911092"/>
    <lineage>
        <taxon>Bacteria</taxon>
        <taxon>Bacillati</taxon>
        <taxon>Bacillota</taxon>
        <taxon>Clostridia</taxon>
        <taxon>Thermoanaerobacterales</taxon>
        <taxon>Thermoanaerobacteraceae</taxon>
        <taxon>Caldanaerobacter</taxon>
    </lineage>
</organism>
<dbReference type="GO" id="GO:0005829">
    <property type="term" value="C:cytosol"/>
    <property type="evidence" value="ECO:0007669"/>
    <property type="project" value="TreeGrafter"/>
</dbReference>
<evidence type="ECO:0000313" key="11">
    <source>
        <dbReference type="Proteomes" id="UP000264445"/>
    </source>
</evidence>
<dbReference type="SUPFAM" id="SSF55920">
    <property type="entry name" value="Creatinase/aminopeptidase"/>
    <property type="match status" value="1"/>
</dbReference>
<dbReference type="EMBL" id="DOLB01000122">
    <property type="protein sequence ID" value="HBT49800.1"/>
    <property type="molecule type" value="Genomic_DNA"/>
</dbReference>
<dbReference type="Pfam" id="PF00557">
    <property type="entry name" value="Peptidase_M24"/>
    <property type="match status" value="1"/>
</dbReference>
<dbReference type="Proteomes" id="UP000294886">
    <property type="component" value="Unassembled WGS sequence"/>
</dbReference>
<evidence type="ECO:0000313" key="10">
    <source>
        <dbReference type="EMBL" id="TCO56407.1"/>
    </source>
</evidence>
<dbReference type="Proteomes" id="UP000264445">
    <property type="component" value="Unassembled WGS sequence"/>
</dbReference>
<feature type="binding site" evidence="6">
    <location>
        <position position="168"/>
    </location>
    <ligand>
        <name>a divalent metal cation</name>
        <dbReference type="ChEBI" id="CHEBI:60240"/>
        <label>2</label>
        <note>catalytic</note>
    </ligand>
</feature>
<evidence type="ECO:0000256" key="2">
    <source>
        <dbReference type="ARBA" id="ARBA00022438"/>
    </source>
</evidence>
<evidence type="ECO:0000313" key="12">
    <source>
        <dbReference type="Proteomes" id="UP000294886"/>
    </source>
</evidence>
<dbReference type="AlphaFoldDB" id="A0A101E5T8"/>
<evidence type="ECO:0000259" key="8">
    <source>
        <dbReference type="Pfam" id="PF00557"/>
    </source>
</evidence>
<dbReference type="InterPro" id="IPR001714">
    <property type="entry name" value="Pept_M24_MAP"/>
</dbReference>
<evidence type="ECO:0000256" key="4">
    <source>
        <dbReference type="ARBA" id="ARBA00022723"/>
    </source>
</evidence>
<dbReference type="PROSITE" id="PS00680">
    <property type="entry name" value="MAP_1"/>
    <property type="match status" value="1"/>
</dbReference>
<protein>
    <recommendedName>
        <fullName evidence="6 7">Methionine aminopeptidase</fullName>
        <shortName evidence="6">MAP</shortName>
        <shortName evidence="6">MetAP</shortName>
        <ecNumber evidence="6 7">3.4.11.18</ecNumber>
    </recommendedName>
    <alternativeName>
        <fullName evidence="6">Peptidase M</fullName>
    </alternativeName>
</protein>
<dbReference type="GO" id="GO:0046872">
    <property type="term" value="F:metal ion binding"/>
    <property type="evidence" value="ECO:0007669"/>
    <property type="project" value="UniProtKB-UniRule"/>
</dbReference>
<keyword evidence="3 6" id="KW-0645">Protease</keyword>
<comment type="similarity">
    <text evidence="6">Belongs to the peptidase M24A family. Methionine aminopeptidase type 1 subfamily.</text>
</comment>
<feature type="binding site" evidence="6">
    <location>
        <position position="105"/>
    </location>
    <ligand>
        <name>a divalent metal cation</name>
        <dbReference type="ChEBI" id="CHEBI:60240"/>
        <label>1</label>
    </ligand>
</feature>